<accession>A0A095BC33</accession>
<protein>
    <submittedName>
        <fullName evidence="1">Uncharacterized protein</fullName>
    </submittedName>
</protein>
<reference evidence="1 2" key="1">
    <citation type="submission" date="2014-06" db="EMBL/GenBank/DDBJ databases">
        <title>Functional and comparative genomic analyses of the Drosophila gut microbiota identify candidate symbiosis factors.</title>
        <authorList>
            <person name="Newell P.D."/>
            <person name="Chaston J.M."/>
            <person name="Douglas A.E."/>
        </authorList>
    </citation>
    <scope>NUCLEOTIDE SEQUENCE [LARGE SCALE GENOMIC DNA]</scope>
    <source>
        <strain evidence="1 2">DmCS_006</strain>
    </source>
</reference>
<evidence type="ECO:0000313" key="2">
    <source>
        <dbReference type="Proteomes" id="UP000029448"/>
    </source>
</evidence>
<organism evidence="1 2">
    <name type="scientific">Acetobacter tropicalis</name>
    <dbReference type="NCBI Taxonomy" id="104102"/>
    <lineage>
        <taxon>Bacteria</taxon>
        <taxon>Pseudomonadati</taxon>
        <taxon>Pseudomonadota</taxon>
        <taxon>Alphaproteobacteria</taxon>
        <taxon>Acetobacterales</taxon>
        <taxon>Acetobacteraceae</taxon>
        <taxon>Acetobacter</taxon>
    </lineage>
</organism>
<sequence>MIFGSASETEQQTWHLGFVHARANPLQEQIAARVADDVDHLDPHVNMGHTDFTDKQSKL</sequence>
<dbReference type="PATRIC" id="fig|104102.7.peg.211"/>
<gene>
    <name evidence="1" type="ORF">AtDm6_0213</name>
</gene>
<keyword evidence="2" id="KW-1185">Reference proteome</keyword>
<dbReference type="EMBL" id="JOKM01000010">
    <property type="protein sequence ID" value="KGB26343.1"/>
    <property type="molecule type" value="Genomic_DNA"/>
</dbReference>
<name>A0A095BC33_9PROT</name>
<comment type="caution">
    <text evidence="1">The sequence shown here is derived from an EMBL/GenBank/DDBJ whole genome shotgun (WGS) entry which is preliminary data.</text>
</comment>
<evidence type="ECO:0000313" key="1">
    <source>
        <dbReference type="EMBL" id="KGB26343.1"/>
    </source>
</evidence>
<proteinExistence type="predicted"/>
<dbReference type="AlphaFoldDB" id="A0A095BC33"/>
<dbReference type="Proteomes" id="UP000029448">
    <property type="component" value="Unassembled WGS sequence"/>
</dbReference>